<dbReference type="WBParaSite" id="SSLN_0000286001-mRNA-1">
    <property type="protein sequence ID" value="SSLN_0000286001-mRNA-1"/>
    <property type="gene ID" value="SSLN_0000286001"/>
</dbReference>
<accession>A0A183SEX5</accession>
<sequence length="80" mass="8748">MNPTRNRKRVKVLSNNACFNTKDAQPLDFIAAAESVIREAPITKESRNLLQQRISSRLIPQVNGTPMGSSLSGLIAEAVL</sequence>
<protein>
    <submittedName>
        <fullName evidence="1 3">Uncharacterized protein</fullName>
    </submittedName>
</protein>
<evidence type="ECO:0000313" key="3">
    <source>
        <dbReference type="WBParaSite" id="SSLN_0000286001-mRNA-1"/>
    </source>
</evidence>
<evidence type="ECO:0000313" key="1">
    <source>
        <dbReference type="EMBL" id="VDL89158.1"/>
    </source>
</evidence>
<evidence type="ECO:0000313" key="2">
    <source>
        <dbReference type="Proteomes" id="UP000275846"/>
    </source>
</evidence>
<reference evidence="1 2" key="2">
    <citation type="submission" date="2018-11" db="EMBL/GenBank/DDBJ databases">
        <authorList>
            <consortium name="Pathogen Informatics"/>
        </authorList>
    </citation>
    <scope>NUCLEOTIDE SEQUENCE [LARGE SCALE GENOMIC DNA]</scope>
    <source>
        <strain evidence="1 2">NST_G2</strain>
    </source>
</reference>
<gene>
    <name evidence="1" type="ORF">SSLN_LOCUS2773</name>
</gene>
<keyword evidence="2" id="KW-1185">Reference proteome</keyword>
<proteinExistence type="predicted"/>
<dbReference type="Proteomes" id="UP000275846">
    <property type="component" value="Unassembled WGS sequence"/>
</dbReference>
<reference evidence="3" key="1">
    <citation type="submission" date="2016-06" db="UniProtKB">
        <authorList>
            <consortium name="WormBaseParasite"/>
        </authorList>
    </citation>
    <scope>IDENTIFICATION</scope>
</reference>
<name>A0A183SEX5_SCHSO</name>
<dbReference type="EMBL" id="UYSU01032332">
    <property type="protein sequence ID" value="VDL89158.1"/>
    <property type="molecule type" value="Genomic_DNA"/>
</dbReference>
<organism evidence="3">
    <name type="scientific">Schistocephalus solidus</name>
    <name type="common">Tapeworm</name>
    <dbReference type="NCBI Taxonomy" id="70667"/>
    <lineage>
        <taxon>Eukaryota</taxon>
        <taxon>Metazoa</taxon>
        <taxon>Spiralia</taxon>
        <taxon>Lophotrochozoa</taxon>
        <taxon>Platyhelminthes</taxon>
        <taxon>Cestoda</taxon>
        <taxon>Eucestoda</taxon>
        <taxon>Diphyllobothriidea</taxon>
        <taxon>Diphyllobothriidae</taxon>
        <taxon>Schistocephalus</taxon>
    </lineage>
</organism>
<dbReference type="AlphaFoldDB" id="A0A183SEX5"/>